<accession>A0A2J6RSQ6</accession>
<feature type="region of interest" description="Disordered" evidence="1">
    <location>
        <begin position="726"/>
        <end position="769"/>
    </location>
</feature>
<evidence type="ECO:0000256" key="1">
    <source>
        <dbReference type="SAM" id="MobiDB-lite"/>
    </source>
</evidence>
<dbReference type="EMBL" id="KZ613944">
    <property type="protein sequence ID" value="PMD41557.1"/>
    <property type="molecule type" value="Genomic_DNA"/>
</dbReference>
<dbReference type="AlphaFoldDB" id="A0A2J6RSQ6"/>
<feature type="compositionally biased region" description="Polar residues" evidence="1">
    <location>
        <begin position="756"/>
        <end position="769"/>
    </location>
</feature>
<reference evidence="2 3" key="1">
    <citation type="submission" date="2016-04" db="EMBL/GenBank/DDBJ databases">
        <title>A degradative enzymes factory behind the ericoid mycorrhizal symbiosis.</title>
        <authorList>
            <consortium name="DOE Joint Genome Institute"/>
            <person name="Martino E."/>
            <person name="Morin E."/>
            <person name="Grelet G."/>
            <person name="Kuo A."/>
            <person name="Kohler A."/>
            <person name="Daghino S."/>
            <person name="Barry K."/>
            <person name="Choi C."/>
            <person name="Cichocki N."/>
            <person name="Clum A."/>
            <person name="Copeland A."/>
            <person name="Hainaut M."/>
            <person name="Haridas S."/>
            <person name="Labutti K."/>
            <person name="Lindquist E."/>
            <person name="Lipzen A."/>
            <person name="Khouja H.-R."/>
            <person name="Murat C."/>
            <person name="Ohm R."/>
            <person name="Olson A."/>
            <person name="Spatafora J."/>
            <person name="Veneault-Fourrey C."/>
            <person name="Henrissat B."/>
            <person name="Grigoriev I."/>
            <person name="Martin F."/>
            <person name="Perotto S."/>
        </authorList>
    </citation>
    <scope>NUCLEOTIDE SEQUENCE [LARGE SCALE GENOMIC DNA]</scope>
    <source>
        <strain evidence="2 3">F</strain>
    </source>
</reference>
<evidence type="ECO:0000313" key="2">
    <source>
        <dbReference type="EMBL" id="PMD41557.1"/>
    </source>
</evidence>
<sequence>MSQPTQLVIFFRCQHKEVTTINADRSSQQNRNFWSRAKKWSSTIPAETTSQQSSSLCGCCREIERKQIEEAADLQARMAANAARQLAAQDRRLAAPPAQGVGATIAALALLSDNAAIQTLRRAQSEAEDYHELELVDHPDWQGNQALQVQRDLDRVVDFWEKHHGEHVGCATEFTSPGGPKFCSECKKIESSLADPVFRRQAGLPDVRLADGVWYGTHGMLEDPWSTITTFGSVRELVSKAPIAEESIQAVPIAHEATAEEISPEIIAGASARRLLARDRLTKLLEELRSPEPVQYFLDQETPQAPRPKSQEDSWLREHRAEMLKIQIAQVGIMQSARERRAQRANDLPLLEGRVITRFPSFGLGVMTSPPPTMANDTFPTQSQDPRTEWIDQPLTMPPPDRVNLMRGEIRSLRSLRAGQLALLPLQDEAEIEVLEWYDWFHELLPHLPALPPQDEEELEALLELNKWQHEAHIPVLPPLPLQDVAELDALEGHQDQNPWRDHHSMPSSSLLQHQDEAEVEIPRGDILLERHAQHDNQPPHWHSLPDIDPSSPLGVQAIQHIRDYFHIPPSIPSSGFQEFWWAHPKLRRGMTEDRTLASHASTHRGSTSRARTTVPSDLLDGLPDWYFGENVFLMRSSDEDIWKRIEISDLCDRILWHKHKDAWEDGINEWQESEEDDEDDEELERTRQAAVDAISQDIPNSQLDAPLEISLDASIPDLLTHNDPKLLTSSRESCDPVDDSYSDSDSNEEEDESGTRITTISAPILEDSSSPYNVVRRSLLREELVLVDWDESGRDNKKL</sequence>
<feature type="region of interest" description="Disordered" evidence="1">
    <location>
        <begin position="379"/>
        <end position="399"/>
    </location>
</feature>
<proteinExistence type="predicted"/>
<organism evidence="2 3">
    <name type="scientific">Hyaloscypha variabilis (strain UAMH 11265 / GT02V1 / F)</name>
    <name type="common">Meliniomyces variabilis</name>
    <dbReference type="NCBI Taxonomy" id="1149755"/>
    <lineage>
        <taxon>Eukaryota</taxon>
        <taxon>Fungi</taxon>
        <taxon>Dikarya</taxon>
        <taxon>Ascomycota</taxon>
        <taxon>Pezizomycotina</taxon>
        <taxon>Leotiomycetes</taxon>
        <taxon>Helotiales</taxon>
        <taxon>Hyaloscyphaceae</taxon>
        <taxon>Hyaloscypha</taxon>
        <taxon>Hyaloscypha variabilis</taxon>
    </lineage>
</organism>
<keyword evidence="3" id="KW-1185">Reference proteome</keyword>
<gene>
    <name evidence="2" type="ORF">L207DRAFT_528167</name>
</gene>
<protein>
    <submittedName>
        <fullName evidence="2">Uncharacterized protein</fullName>
    </submittedName>
</protein>
<evidence type="ECO:0000313" key="3">
    <source>
        <dbReference type="Proteomes" id="UP000235786"/>
    </source>
</evidence>
<dbReference type="Proteomes" id="UP000235786">
    <property type="component" value="Unassembled WGS sequence"/>
</dbReference>
<dbReference type="OrthoDB" id="3548907at2759"/>
<name>A0A2J6RSQ6_HYAVF</name>
<feature type="compositionally biased region" description="Acidic residues" evidence="1">
    <location>
        <begin position="736"/>
        <end position="753"/>
    </location>
</feature>